<dbReference type="OrthoDB" id="1077479at2"/>
<dbReference type="Proteomes" id="UP000184225">
    <property type="component" value="Unassembled WGS sequence"/>
</dbReference>
<evidence type="ECO:0000313" key="2">
    <source>
        <dbReference type="Proteomes" id="UP000184225"/>
    </source>
</evidence>
<keyword evidence="2" id="KW-1185">Reference proteome</keyword>
<organism evidence="1 2">
    <name type="scientific">Mesonia phycicola</name>
    <dbReference type="NCBI Taxonomy" id="579105"/>
    <lineage>
        <taxon>Bacteria</taxon>
        <taxon>Pseudomonadati</taxon>
        <taxon>Bacteroidota</taxon>
        <taxon>Flavobacteriia</taxon>
        <taxon>Flavobacteriales</taxon>
        <taxon>Flavobacteriaceae</taxon>
        <taxon>Mesonia</taxon>
    </lineage>
</organism>
<sequence length="433" mass="49836">MKNSLVKINGFDIKELPFSLERVGDLMFYEGPLMSILKDNLGNAYLQDWVDSDDKNNRWLIYQISLNQLNEYINNKTSHFSLINNPINDIVFVVDKNSKGIIERSLVCSPNRLPYEYLPETNIEFEKEDSRDLNKIIEFFGLDSLVTTKENKVFDILKEAKKSNEELINIHIKSSNRKVSYGKIYSSILGKILLNYSSLNSATALNIYDKTAKIPKEDRPRRKKGELKSIKQLGELEFVYAKAASFSVFLRPISKQTELFDNQTSSEKITKTIFNLFEASKDLDKLKELKTTLNEGMLNSYNTFLKEIKEDDISINVQYANPENELIIKDSFSSSTAKTILKNLDSLEFENTKDIKIKGNFKALDSLSKTFKVESFDGDIYSGKFSKQLEQGIFKFNLQDYYQITVQVDETKKSGTKKITEKYTIVSCVELEK</sequence>
<proteinExistence type="predicted"/>
<dbReference type="EMBL" id="FQYY01000017">
    <property type="protein sequence ID" value="SHJ24167.1"/>
    <property type="molecule type" value="Genomic_DNA"/>
</dbReference>
<evidence type="ECO:0000313" key="1">
    <source>
        <dbReference type="EMBL" id="SHJ24167.1"/>
    </source>
</evidence>
<dbReference type="AlphaFoldDB" id="A0A1M6HPP0"/>
<protein>
    <submittedName>
        <fullName evidence="1">Uncharacterized protein</fullName>
    </submittedName>
</protein>
<accession>A0A1M6HPP0</accession>
<dbReference type="RefSeq" id="WP_073153712.1">
    <property type="nucleotide sequence ID" value="NZ_FQYY01000017.1"/>
</dbReference>
<reference evidence="1 2" key="1">
    <citation type="submission" date="2016-11" db="EMBL/GenBank/DDBJ databases">
        <authorList>
            <person name="Jaros S."/>
            <person name="Januszkiewicz K."/>
            <person name="Wedrychowicz H."/>
        </authorList>
    </citation>
    <scope>NUCLEOTIDE SEQUENCE [LARGE SCALE GENOMIC DNA]</scope>
    <source>
        <strain evidence="1 2">DSM 21425</strain>
    </source>
</reference>
<gene>
    <name evidence="1" type="ORF">SAMN04488096_1173</name>
</gene>
<dbReference type="STRING" id="579105.SAMN04488096_1173"/>
<name>A0A1M6HPP0_9FLAO</name>